<dbReference type="STRING" id="29655.A0A0K9PGL8"/>
<dbReference type="SUPFAM" id="SSF54171">
    <property type="entry name" value="DNA-binding domain"/>
    <property type="match status" value="2"/>
</dbReference>
<evidence type="ECO:0000256" key="3">
    <source>
        <dbReference type="ARBA" id="ARBA00023125"/>
    </source>
</evidence>
<dbReference type="EMBL" id="LFYR01000861">
    <property type="protein sequence ID" value="KMZ68203.1"/>
    <property type="molecule type" value="Genomic_DNA"/>
</dbReference>
<dbReference type="GO" id="GO:0003700">
    <property type="term" value="F:DNA-binding transcription factor activity"/>
    <property type="evidence" value="ECO:0007669"/>
    <property type="project" value="InterPro"/>
</dbReference>
<dbReference type="Pfam" id="PF00847">
    <property type="entry name" value="AP2"/>
    <property type="match status" value="1"/>
</dbReference>
<keyword evidence="10" id="KW-1185">Reference proteome</keyword>
<feature type="domain" description="AP2/ERF" evidence="8">
    <location>
        <begin position="181"/>
        <end position="238"/>
    </location>
</feature>
<feature type="compositionally biased region" description="Gly residues" evidence="7">
    <location>
        <begin position="17"/>
        <end position="26"/>
    </location>
</feature>
<keyword evidence="2" id="KW-0805">Transcription regulation</keyword>
<evidence type="ECO:0000256" key="6">
    <source>
        <dbReference type="ARBA" id="ARBA00037973"/>
    </source>
</evidence>
<feature type="compositionally biased region" description="Polar residues" evidence="7">
    <location>
        <begin position="265"/>
        <end position="281"/>
    </location>
</feature>
<organism evidence="9 10">
    <name type="scientific">Zostera marina</name>
    <name type="common">Eelgrass</name>
    <dbReference type="NCBI Taxonomy" id="29655"/>
    <lineage>
        <taxon>Eukaryota</taxon>
        <taxon>Viridiplantae</taxon>
        <taxon>Streptophyta</taxon>
        <taxon>Embryophyta</taxon>
        <taxon>Tracheophyta</taxon>
        <taxon>Spermatophyta</taxon>
        <taxon>Magnoliopsida</taxon>
        <taxon>Liliopsida</taxon>
        <taxon>Zosteraceae</taxon>
        <taxon>Zostera</taxon>
    </lineage>
</organism>
<evidence type="ECO:0000313" key="10">
    <source>
        <dbReference type="Proteomes" id="UP000036987"/>
    </source>
</evidence>
<dbReference type="PANTHER" id="PTHR32467">
    <property type="entry name" value="AP2-LIKE ETHYLENE-RESPONSIVE TRANSCRIPTION FACTOR"/>
    <property type="match status" value="1"/>
</dbReference>
<dbReference type="Gene3D" id="3.30.730.10">
    <property type="entry name" value="AP2/ERF domain"/>
    <property type="match status" value="2"/>
</dbReference>
<dbReference type="InterPro" id="IPR001471">
    <property type="entry name" value="AP2/ERF_dom"/>
</dbReference>
<evidence type="ECO:0000259" key="8">
    <source>
        <dbReference type="PROSITE" id="PS51032"/>
    </source>
</evidence>
<dbReference type="GO" id="GO:0005634">
    <property type="term" value="C:nucleus"/>
    <property type="evidence" value="ECO:0007669"/>
    <property type="project" value="UniProtKB-SubCell"/>
</dbReference>
<evidence type="ECO:0000256" key="1">
    <source>
        <dbReference type="ARBA" id="ARBA00004123"/>
    </source>
</evidence>
<name>A0A0K9PGL8_ZOSMR</name>
<keyword evidence="5" id="KW-0539">Nucleus</keyword>
<feature type="region of interest" description="Disordered" evidence="7">
    <location>
        <begin position="252"/>
        <end position="281"/>
    </location>
</feature>
<evidence type="ECO:0000256" key="5">
    <source>
        <dbReference type="ARBA" id="ARBA00023242"/>
    </source>
</evidence>
<keyword evidence="4" id="KW-0804">Transcription</keyword>
<gene>
    <name evidence="9" type="ORF">ZOSMA_248G00430</name>
</gene>
<dbReference type="FunFam" id="3.30.730.10:FF:000004">
    <property type="entry name" value="AP2-like ethylene-responsive transcription factor"/>
    <property type="match status" value="1"/>
</dbReference>
<dbReference type="GO" id="GO:0009909">
    <property type="term" value="P:regulation of flower development"/>
    <property type="evidence" value="ECO:0007669"/>
    <property type="project" value="UniProtKB-ARBA"/>
</dbReference>
<evidence type="ECO:0000313" key="9">
    <source>
        <dbReference type="EMBL" id="KMZ68203.1"/>
    </source>
</evidence>
<protein>
    <submittedName>
        <fullName evidence="9">AP2-like ethylene-responsive transcription factor TOE3</fullName>
    </submittedName>
</protein>
<comment type="caution">
    <text evidence="9">The sequence shown here is derived from an EMBL/GenBank/DDBJ whole genome shotgun (WGS) entry which is preliminary data.</text>
</comment>
<comment type="subcellular location">
    <subcellularLocation>
        <location evidence="1">Nucleus</location>
    </subcellularLocation>
</comment>
<dbReference type="PANTHER" id="PTHR32467:SF244">
    <property type="entry name" value="AP2-LIKE ETHYLENE-RESPONSIVE TRANSCRIPTION FACTOR-RELATED"/>
    <property type="match status" value="1"/>
</dbReference>
<dbReference type="GO" id="GO:0003677">
    <property type="term" value="F:DNA binding"/>
    <property type="evidence" value="ECO:0007669"/>
    <property type="project" value="UniProtKB-KW"/>
</dbReference>
<dbReference type="SMART" id="SM00380">
    <property type="entry name" value="AP2"/>
    <property type="match status" value="2"/>
</dbReference>
<evidence type="ECO:0000256" key="4">
    <source>
        <dbReference type="ARBA" id="ARBA00023163"/>
    </source>
</evidence>
<dbReference type="InterPro" id="IPR036955">
    <property type="entry name" value="AP2/ERF_dom_sf"/>
</dbReference>
<dbReference type="CDD" id="cd00018">
    <property type="entry name" value="AP2"/>
    <property type="match status" value="2"/>
</dbReference>
<proteinExistence type="inferred from homology"/>
<reference evidence="10" key="1">
    <citation type="journal article" date="2016" name="Nature">
        <title>The genome of the seagrass Zostera marina reveals angiosperm adaptation to the sea.</title>
        <authorList>
            <person name="Olsen J.L."/>
            <person name="Rouze P."/>
            <person name="Verhelst B."/>
            <person name="Lin Y.-C."/>
            <person name="Bayer T."/>
            <person name="Collen J."/>
            <person name="Dattolo E."/>
            <person name="De Paoli E."/>
            <person name="Dittami S."/>
            <person name="Maumus F."/>
            <person name="Michel G."/>
            <person name="Kersting A."/>
            <person name="Lauritano C."/>
            <person name="Lohaus R."/>
            <person name="Toepel M."/>
            <person name="Tonon T."/>
            <person name="Vanneste K."/>
            <person name="Amirebrahimi M."/>
            <person name="Brakel J."/>
            <person name="Bostroem C."/>
            <person name="Chovatia M."/>
            <person name="Grimwood J."/>
            <person name="Jenkins J.W."/>
            <person name="Jueterbock A."/>
            <person name="Mraz A."/>
            <person name="Stam W.T."/>
            <person name="Tice H."/>
            <person name="Bornberg-Bauer E."/>
            <person name="Green P.J."/>
            <person name="Pearson G.A."/>
            <person name="Procaccini G."/>
            <person name="Duarte C.M."/>
            <person name="Schmutz J."/>
            <person name="Reusch T.B.H."/>
            <person name="Van de Peer Y."/>
        </authorList>
    </citation>
    <scope>NUCLEOTIDE SEQUENCE [LARGE SCALE GENOMIC DNA]</scope>
    <source>
        <strain evidence="10">cv. Finnish</strain>
    </source>
</reference>
<feature type="region of interest" description="Disordered" evidence="7">
    <location>
        <begin position="9"/>
        <end position="28"/>
    </location>
</feature>
<dbReference type="AlphaFoldDB" id="A0A0K9PGL8"/>
<accession>A0A0K9PGL8</accession>
<keyword evidence="3" id="KW-0238">DNA-binding</keyword>
<evidence type="ECO:0000256" key="2">
    <source>
        <dbReference type="ARBA" id="ARBA00023015"/>
    </source>
</evidence>
<sequence length="363" mass="40441">MWDLNHLPCDQTREGGNALGGNAAGGGKREERFFPNGNNITAPIIFTHQFFPVENATGRYCLSQQTQVEVGVSRPIKKSRRGPRSRSSQYRGVTFYRRTGRWESHIWDSGKQVYLGGFDTAHAAARAYDRAAIKFRGLSADINFILDDYRDDMNQMRSLSKEEFVHILRRQSTGFPKSSSKYQGINLHKCGSWEARMSQFSEKKYVYLGLFETEEEAARAYDKATLNFNGKNAVTNFDPSLYQMELESQSGEHDLDLSLGSSGSKRNNLESPDITNSSNSVGMVRQQYQLPRSSSSGNMSLGSCGTQQTNQTQVSPFWTNWPASTSTAASSGFLSPLSSSTVSQSSSNWSVENSGFYSIMKPT</sequence>
<comment type="similarity">
    <text evidence="6">Belongs to the AP2/ERF transcription factor family. AP2 subfamily.</text>
</comment>
<dbReference type="PROSITE" id="PS51032">
    <property type="entry name" value="AP2_ERF"/>
    <property type="match status" value="2"/>
</dbReference>
<feature type="domain" description="AP2/ERF" evidence="8">
    <location>
        <begin position="89"/>
        <end position="145"/>
    </location>
</feature>
<dbReference type="Proteomes" id="UP000036987">
    <property type="component" value="Unassembled WGS sequence"/>
</dbReference>
<dbReference type="OrthoDB" id="207175at2759"/>
<dbReference type="InterPro" id="IPR016177">
    <property type="entry name" value="DNA-bd_dom_sf"/>
</dbReference>
<evidence type="ECO:0000256" key="7">
    <source>
        <dbReference type="SAM" id="MobiDB-lite"/>
    </source>
</evidence>